<dbReference type="InterPro" id="IPR035396">
    <property type="entry name" value="Bac_rhamnosid6H"/>
</dbReference>
<dbReference type="PANTHER" id="PTHR33307">
    <property type="entry name" value="ALPHA-RHAMNOSIDASE (EUROFUNG)"/>
    <property type="match status" value="1"/>
</dbReference>
<dbReference type="EMBL" id="VCKZ01000038">
    <property type="protein sequence ID" value="TMR40915.1"/>
    <property type="molecule type" value="Genomic_DNA"/>
</dbReference>
<evidence type="ECO:0000259" key="7">
    <source>
        <dbReference type="Pfam" id="PF17389"/>
    </source>
</evidence>
<feature type="domain" description="Alpha-L-rhamnosidase C-terminal" evidence="8">
    <location>
        <begin position="800"/>
        <end position="868"/>
    </location>
</feature>
<keyword evidence="10" id="KW-1185">Reference proteome</keyword>
<dbReference type="OrthoDB" id="9761045at2"/>
<evidence type="ECO:0000256" key="1">
    <source>
        <dbReference type="ARBA" id="ARBA00001445"/>
    </source>
</evidence>
<gene>
    <name evidence="9" type="ORF">ETD96_08260</name>
</gene>
<dbReference type="SUPFAM" id="SSF48208">
    <property type="entry name" value="Six-hairpin glycosidases"/>
    <property type="match status" value="1"/>
</dbReference>
<dbReference type="Pfam" id="PF25788">
    <property type="entry name" value="Ig_Rha78A_N"/>
    <property type="match status" value="1"/>
</dbReference>
<dbReference type="Pfam" id="PF17390">
    <property type="entry name" value="Bac_rhamnosid_C"/>
    <property type="match status" value="1"/>
</dbReference>
<keyword evidence="3" id="KW-0378">Hydrolase</keyword>
<dbReference type="InterPro" id="IPR012341">
    <property type="entry name" value="6hp_glycosidase-like_sf"/>
</dbReference>
<accession>A0A5S4H6P9</accession>
<dbReference type="InterPro" id="IPR013783">
    <property type="entry name" value="Ig-like_fold"/>
</dbReference>
<dbReference type="Gene3D" id="1.50.10.10">
    <property type="match status" value="1"/>
</dbReference>
<evidence type="ECO:0000259" key="5">
    <source>
        <dbReference type="Pfam" id="PF05592"/>
    </source>
</evidence>
<sequence length="930" mass="100255">MSGDRTAALAPYGLRCAHLTEPLGIDEPAPLLAWRLSSPRRGDAQARYRVRVWAVPTGAPEAEAGTQVWDTGEVADPDAVSVRYAGAPLRPRTRYRWEVAVTAGDGATAAAASWFETGLLGPAAWRASWITHDTGDLDVVDAPEEGELALADHGLQPAIRLRRAFHADAAPVRARLYVTARGLYEMRLNGRRAGDAELAPGWTDYRDRVDYQVHDVTALVAAGENVLACTLADGWWSGFVGFDPRRLGAHYGAFPELLAELHLDHADGRHEVIATGGDWLTRRSPVRYADLLKGECHDLRRETPGWDRPAFGGAGDWRPAQVTGTDHGLITASVAPPVRAVEELPARTVTRTGGDRHLVDFGQNFAGRVRLRARGLTPGKRVVVRHAEALDGDGALYTDNLRTADATDVLIAGDDAEAVFEPRFTYHGFRYAEVTGLAELDAADITGVVLHNDTPWTGEFACSDPDVERLYRAIRWGQRSNFVSVPTDCPQRDERLGWLADAQVFLPTACLNADVAAFFDGWLREVRGAQSPGGAFTNVAPRLAGVADEGAPGWGDAGVIVPWHLYRVYGDERFLESNLDAMCAWVDHVHRHNPDLVWRYRVGPHFADWLAPEPTPREVVATAYFARSADLTARAAEVLGRRDAAERYGALAARVRAAFAEHFVAPDGRVSGDTQTGYLLALAFGLLPDGLVRPAADRLAALVEAAGPGTTTGFLGVGLLAPVLDECGRPDLAHALLRRTDPPSWLHPLRHGATTIWERWDGYTEERGFQAAAMNSFNHYALGSIGEWLYQGVAGLGQAAGSAGYRELLVRPRPGGLDWARAAYESVRGTVRTAWSRADGELRLEVGVPPGATAIVHVPAGDPGGVRESGVPVADAAGIDVLGAEHGTLRCRVSSGDYRFTAPDPGAALTPAAPAAHSHRGAGPRFEEDS</sequence>
<dbReference type="PIRSF" id="PIRSF010631">
    <property type="entry name" value="A-rhamnsds"/>
    <property type="match status" value="1"/>
</dbReference>
<evidence type="ECO:0000259" key="6">
    <source>
        <dbReference type="Pfam" id="PF08531"/>
    </source>
</evidence>
<dbReference type="GO" id="GO:0030596">
    <property type="term" value="F:alpha-L-rhamnosidase activity"/>
    <property type="evidence" value="ECO:0007669"/>
    <property type="project" value="UniProtKB-EC"/>
</dbReference>
<dbReference type="Proteomes" id="UP000305238">
    <property type="component" value="Unassembled WGS sequence"/>
</dbReference>
<dbReference type="PANTHER" id="PTHR33307:SF6">
    <property type="entry name" value="ALPHA-RHAMNOSIDASE (EUROFUNG)-RELATED"/>
    <property type="match status" value="1"/>
</dbReference>
<evidence type="ECO:0000256" key="4">
    <source>
        <dbReference type="SAM" id="MobiDB-lite"/>
    </source>
</evidence>
<dbReference type="RefSeq" id="WP_138635698.1">
    <property type="nucleotide sequence ID" value="NZ_VCKZ01000038.1"/>
</dbReference>
<reference evidence="9 10" key="1">
    <citation type="submission" date="2019-05" db="EMBL/GenBank/DDBJ databases">
        <title>Draft genome sequence of Actinomadura geliboluensis A8036.</title>
        <authorList>
            <person name="Saricaoglu S."/>
            <person name="Isik K."/>
        </authorList>
    </citation>
    <scope>NUCLEOTIDE SEQUENCE [LARGE SCALE GENOMIC DNA]</scope>
    <source>
        <strain evidence="9 10">A8036</strain>
    </source>
</reference>
<dbReference type="InterPro" id="IPR008902">
    <property type="entry name" value="Rhamnosid_concanavalin"/>
</dbReference>
<feature type="domain" description="Bacterial alpha-L-rhamnosidase N-terminal" evidence="6">
    <location>
        <begin position="171"/>
        <end position="342"/>
    </location>
</feature>
<dbReference type="InterPro" id="IPR016007">
    <property type="entry name" value="Alpha_rhamnosid"/>
</dbReference>
<comment type="catalytic activity">
    <reaction evidence="1">
        <text>Hydrolysis of terminal non-reducing alpha-L-rhamnose residues in alpha-L-rhamnosides.</text>
        <dbReference type="EC" id="3.2.1.40"/>
    </reaction>
</comment>
<evidence type="ECO:0000313" key="10">
    <source>
        <dbReference type="Proteomes" id="UP000305238"/>
    </source>
</evidence>
<evidence type="ECO:0000256" key="3">
    <source>
        <dbReference type="ARBA" id="ARBA00022801"/>
    </source>
</evidence>
<name>A0A5S4H6P9_9ACTN</name>
<dbReference type="AlphaFoldDB" id="A0A5S4H6P9"/>
<feature type="domain" description="Alpha-L-rhamnosidase six-hairpin glycosidase" evidence="7">
    <location>
        <begin position="457"/>
        <end position="793"/>
    </location>
</feature>
<dbReference type="EC" id="3.2.1.40" evidence="2"/>
<dbReference type="Gene3D" id="2.60.420.10">
    <property type="entry name" value="Maltose phosphorylase, domain 3"/>
    <property type="match status" value="1"/>
</dbReference>
<dbReference type="InterPro" id="IPR013737">
    <property type="entry name" value="Bac_rhamnosid_N"/>
</dbReference>
<dbReference type="GO" id="GO:0005975">
    <property type="term" value="P:carbohydrate metabolic process"/>
    <property type="evidence" value="ECO:0007669"/>
    <property type="project" value="InterPro"/>
</dbReference>
<feature type="compositionally biased region" description="Low complexity" evidence="4">
    <location>
        <begin position="902"/>
        <end position="916"/>
    </location>
</feature>
<dbReference type="InterPro" id="IPR008928">
    <property type="entry name" value="6-hairpin_glycosidase_sf"/>
</dbReference>
<dbReference type="Pfam" id="PF17389">
    <property type="entry name" value="Bac_rhamnosid6H"/>
    <property type="match status" value="1"/>
</dbReference>
<dbReference type="Gene3D" id="2.60.40.10">
    <property type="entry name" value="Immunoglobulins"/>
    <property type="match status" value="1"/>
</dbReference>
<feature type="region of interest" description="Disordered" evidence="4">
    <location>
        <begin position="902"/>
        <end position="930"/>
    </location>
</feature>
<dbReference type="InterPro" id="IPR035398">
    <property type="entry name" value="Bac_rhamnosid_C"/>
</dbReference>
<dbReference type="Pfam" id="PF05592">
    <property type="entry name" value="Bac_rhamnosid"/>
    <property type="match status" value="1"/>
</dbReference>
<organism evidence="9 10">
    <name type="scientific">Actinomadura geliboluensis</name>
    <dbReference type="NCBI Taxonomy" id="882440"/>
    <lineage>
        <taxon>Bacteria</taxon>
        <taxon>Bacillati</taxon>
        <taxon>Actinomycetota</taxon>
        <taxon>Actinomycetes</taxon>
        <taxon>Streptosporangiales</taxon>
        <taxon>Thermomonosporaceae</taxon>
        <taxon>Actinomadura</taxon>
    </lineage>
</organism>
<comment type="caution">
    <text evidence="9">The sequence shown here is derived from an EMBL/GenBank/DDBJ whole genome shotgun (WGS) entry which is preliminary data.</text>
</comment>
<evidence type="ECO:0000313" key="9">
    <source>
        <dbReference type="EMBL" id="TMR40915.1"/>
    </source>
</evidence>
<dbReference type="Gene3D" id="2.60.120.260">
    <property type="entry name" value="Galactose-binding domain-like"/>
    <property type="match status" value="2"/>
</dbReference>
<evidence type="ECO:0000256" key="2">
    <source>
        <dbReference type="ARBA" id="ARBA00012652"/>
    </source>
</evidence>
<proteinExistence type="predicted"/>
<dbReference type="Pfam" id="PF08531">
    <property type="entry name" value="Bac_rhamnosid_N"/>
    <property type="match status" value="1"/>
</dbReference>
<feature type="domain" description="Alpha-L-rhamnosidase concanavalin-like" evidence="5">
    <location>
        <begin position="351"/>
        <end position="451"/>
    </location>
</feature>
<protein>
    <recommendedName>
        <fullName evidence="2">alpha-L-rhamnosidase</fullName>
        <ecNumber evidence="2">3.2.1.40</ecNumber>
    </recommendedName>
</protein>
<evidence type="ECO:0000259" key="8">
    <source>
        <dbReference type="Pfam" id="PF17390"/>
    </source>
</evidence>